<accession>A0A0R3PSZ2</accession>
<feature type="region of interest" description="Disordered" evidence="1">
    <location>
        <begin position="1"/>
        <end position="37"/>
    </location>
</feature>
<evidence type="ECO:0000313" key="4">
    <source>
        <dbReference type="WBParaSite" id="ACOC_0000882801-mRNA-1"/>
    </source>
</evidence>
<evidence type="ECO:0000313" key="3">
    <source>
        <dbReference type="Proteomes" id="UP000267027"/>
    </source>
</evidence>
<protein>
    <submittedName>
        <fullName evidence="4">BRCT domain-containing protein</fullName>
    </submittedName>
</protein>
<evidence type="ECO:0000313" key="2">
    <source>
        <dbReference type="EMBL" id="VDM60414.1"/>
    </source>
</evidence>
<proteinExistence type="predicted"/>
<dbReference type="Proteomes" id="UP000267027">
    <property type="component" value="Unassembled WGS sequence"/>
</dbReference>
<keyword evidence="3" id="KW-1185">Reference proteome</keyword>
<dbReference type="EMBL" id="UYYA01004209">
    <property type="protein sequence ID" value="VDM60414.1"/>
    <property type="molecule type" value="Genomic_DNA"/>
</dbReference>
<organism evidence="4">
    <name type="scientific">Angiostrongylus costaricensis</name>
    <name type="common">Nematode worm</name>
    <dbReference type="NCBI Taxonomy" id="334426"/>
    <lineage>
        <taxon>Eukaryota</taxon>
        <taxon>Metazoa</taxon>
        <taxon>Ecdysozoa</taxon>
        <taxon>Nematoda</taxon>
        <taxon>Chromadorea</taxon>
        <taxon>Rhabditida</taxon>
        <taxon>Rhabditina</taxon>
        <taxon>Rhabditomorpha</taxon>
        <taxon>Strongyloidea</taxon>
        <taxon>Metastrongylidae</taxon>
        <taxon>Angiostrongylus</taxon>
    </lineage>
</organism>
<dbReference type="WBParaSite" id="ACOC_0000882801-mRNA-1">
    <property type="protein sequence ID" value="ACOC_0000882801-mRNA-1"/>
    <property type="gene ID" value="ACOC_0000882801"/>
</dbReference>
<gene>
    <name evidence="2" type="ORF">ACOC_LOCUS8829</name>
</gene>
<name>A0A0R3PSZ2_ANGCS</name>
<reference evidence="4" key="1">
    <citation type="submission" date="2017-02" db="UniProtKB">
        <authorList>
            <consortium name="WormBaseParasite"/>
        </authorList>
    </citation>
    <scope>IDENTIFICATION</scope>
</reference>
<dbReference type="AlphaFoldDB" id="A0A0R3PSZ2"/>
<sequence length="120" mass="12961">MPSYVSEETGLPDGGRPSSGSIAVGTESPAVWSSTHRSIPCSGQTVISSMRQEDCQLFVRLDNLLKLVIASGGQVFVSSGKMLSVEKLNRCTGYVNNGWPTTLNAMKVNEWPDYDTGVEF</sequence>
<evidence type="ECO:0000256" key="1">
    <source>
        <dbReference type="SAM" id="MobiDB-lite"/>
    </source>
</evidence>
<reference evidence="2 3" key="2">
    <citation type="submission" date="2018-11" db="EMBL/GenBank/DDBJ databases">
        <authorList>
            <consortium name="Pathogen Informatics"/>
        </authorList>
    </citation>
    <scope>NUCLEOTIDE SEQUENCE [LARGE SCALE GENOMIC DNA]</scope>
    <source>
        <strain evidence="2 3">Costa Rica</strain>
    </source>
</reference>